<dbReference type="EMBL" id="CP001324">
    <property type="protein sequence ID" value="ACO62277.1"/>
    <property type="molecule type" value="Genomic_DNA"/>
</dbReference>
<feature type="compositionally biased region" description="Basic and acidic residues" evidence="1">
    <location>
        <begin position="1"/>
        <end position="31"/>
    </location>
</feature>
<keyword evidence="4" id="KW-1185">Reference proteome</keyword>
<evidence type="ECO:0000313" key="3">
    <source>
        <dbReference type="EMBL" id="ACO62277.1"/>
    </source>
</evidence>
<feature type="transmembrane region" description="Helical" evidence="2">
    <location>
        <begin position="141"/>
        <end position="163"/>
    </location>
</feature>
<proteinExistence type="predicted"/>
<dbReference type="AlphaFoldDB" id="C1E248"/>
<gene>
    <name evidence="3" type="ORF">MICPUN_107944</name>
</gene>
<organism evidence="3 4">
    <name type="scientific">Micromonas commoda (strain RCC299 / NOUM17 / CCMP2709)</name>
    <name type="common">Picoplanktonic green alga</name>
    <dbReference type="NCBI Taxonomy" id="296587"/>
    <lineage>
        <taxon>Eukaryota</taxon>
        <taxon>Viridiplantae</taxon>
        <taxon>Chlorophyta</taxon>
        <taxon>Mamiellophyceae</taxon>
        <taxon>Mamiellales</taxon>
        <taxon>Mamiellaceae</taxon>
        <taxon>Micromonas</taxon>
    </lineage>
</organism>
<keyword evidence="2" id="KW-0472">Membrane</keyword>
<keyword evidence="2" id="KW-1133">Transmembrane helix</keyword>
<evidence type="ECO:0000313" key="4">
    <source>
        <dbReference type="Proteomes" id="UP000002009"/>
    </source>
</evidence>
<dbReference type="InParanoid" id="C1E248"/>
<reference evidence="3 4" key="1">
    <citation type="journal article" date="2009" name="Science">
        <title>Green evolution and dynamic adaptations revealed by genomes of the marine picoeukaryotes Micromonas.</title>
        <authorList>
            <person name="Worden A.Z."/>
            <person name="Lee J.H."/>
            <person name="Mock T."/>
            <person name="Rouze P."/>
            <person name="Simmons M.P."/>
            <person name="Aerts A.L."/>
            <person name="Allen A.E."/>
            <person name="Cuvelier M.L."/>
            <person name="Derelle E."/>
            <person name="Everett M.V."/>
            <person name="Foulon E."/>
            <person name="Grimwood J."/>
            <person name="Gundlach H."/>
            <person name="Henrissat B."/>
            <person name="Napoli C."/>
            <person name="McDonald S.M."/>
            <person name="Parker M.S."/>
            <person name="Rombauts S."/>
            <person name="Salamov A."/>
            <person name="Von Dassow P."/>
            <person name="Badger J.H."/>
            <person name="Coutinho P.M."/>
            <person name="Demir E."/>
            <person name="Dubchak I."/>
            <person name="Gentemann C."/>
            <person name="Eikrem W."/>
            <person name="Gready J.E."/>
            <person name="John U."/>
            <person name="Lanier W."/>
            <person name="Lindquist E.A."/>
            <person name="Lucas S."/>
            <person name="Mayer K.F."/>
            <person name="Moreau H."/>
            <person name="Not F."/>
            <person name="Otillar R."/>
            <person name="Panaud O."/>
            <person name="Pangilinan J."/>
            <person name="Paulsen I."/>
            <person name="Piegu B."/>
            <person name="Poliakov A."/>
            <person name="Robbens S."/>
            <person name="Schmutz J."/>
            <person name="Toulza E."/>
            <person name="Wyss T."/>
            <person name="Zelensky A."/>
            <person name="Zhou K."/>
            <person name="Armbrust E.V."/>
            <person name="Bhattacharya D."/>
            <person name="Goodenough U.W."/>
            <person name="Van de Peer Y."/>
            <person name="Grigoriev I.V."/>
        </authorList>
    </citation>
    <scope>NUCLEOTIDE SEQUENCE [LARGE SCALE GENOMIC DNA]</scope>
    <source>
        <strain evidence="4">RCC299 / NOUM17</strain>
    </source>
</reference>
<dbReference type="KEGG" id="mis:MICPUN_107944"/>
<keyword evidence="2" id="KW-0812">Transmembrane</keyword>
<feature type="compositionally biased region" description="Basic and acidic residues" evidence="1">
    <location>
        <begin position="66"/>
        <end position="89"/>
    </location>
</feature>
<protein>
    <submittedName>
        <fullName evidence="3">Uncharacterized protein</fullName>
    </submittedName>
</protein>
<feature type="region of interest" description="Disordered" evidence="1">
    <location>
        <begin position="1"/>
        <end position="89"/>
    </location>
</feature>
<evidence type="ECO:0000256" key="1">
    <source>
        <dbReference type="SAM" id="MobiDB-lite"/>
    </source>
</evidence>
<name>C1E248_MICCC</name>
<evidence type="ECO:0000256" key="2">
    <source>
        <dbReference type="SAM" id="Phobius"/>
    </source>
</evidence>
<accession>C1E248</accession>
<sequence>MERVRGELKVKATKATPEERERLVTDARPSDGVELEEWSSPRGGAGSSTNSPMGSLTDDGLGDTPRASEREPTDAHVSIRDADAGDEARRDAALPLSGINDDGYFGDASGQWLNLEPNASITLHASADADPWLEVKEFARVYGAPFVSGILTVVVAVSALIWWSESRLAAGERAAEAAAASDSGPGRRLLAGALGEAMSRGAGPGLRAARKLLVVGR</sequence>
<dbReference type="GeneID" id="8241790"/>
<dbReference type="Proteomes" id="UP000002009">
    <property type="component" value="Chromosome 3"/>
</dbReference>
<dbReference type="RefSeq" id="XP_002501019.1">
    <property type="nucleotide sequence ID" value="XM_002500973.1"/>
</dbReference>